<dbReference type="InterPro" id="IPR039425">
    <property type="entry name" value="RNA_pol_sigma-70-like"/>
</dbReference>
<dbReference type="EMBL" id="EU408359">
    <property type="protein sequence ID" value="ACN58986.1"/>
    <property type="molecule type" value="Genomic_DNA"/>
</dbReference>
<dbReference type="InterPro" id="IPR013325">
    <property type="entry name" value="RNA_pol_sigma_r2"/>
</dbReference>
<keyword evidence="3" id="KW-0731">Sigma factor</keyword>
<feature type="domain" description="RNA polymerase sigma factor 70 region 4 type 2" evidence="7">
    <location>
        <begin position="129"/>
        <end position="181"/>
    </location>
</feature>
<dbReference type="CDD" id="cd06171">
    <property type="entry name" value="Sigma70_r4"/>
    <property type="match status" value="1"/>
</dbReference>
<dbReference type="InterPro" id="IPR007627">
    <property type="entry name" value="RNA_pol_sigma70_r2"/>
</dbReference>
<evidence type="ECO:0000256" key="1">
    <source>
        <dbReference type="ARBA" id="ARBA00010641"/>
    </source>
</evidence>
<keyword evidence="5" id="KW-0804">Transcription</keyword>
<dbReference type="Gene3D" id="1.10.1740.10">
    <property type="match status" value="1"/>
</dbReference>
<name>C0INY3_9BACT</name>
<protein>
    <submittedName>
        <fullName evidence="8">DNA-directed RNA polymerase specialized sigma subunit</fullName>
    </submittedName>
</protein>
<evidence type="ECO:0000313" key="8">
    <source>
        <dbReference type="EMBL" id="ACN58986.1"/>
    </source>
</evidence>
<dbReference type="AlphaFoldDB" id="C0INY3"/>
<dbReference type="GO" id="GO:0016987">
    <property type="term" value="F:sigma factor activity"/>
    <property type="evidence" value="ECO:0007669"/>
    <property type="project" value="UniProtKB-KW"/>
</dbReference>
<evidence type="ECO:0000256" key="2">
    <source>
        <dbReference type="ARBA" id="ARBA00023015"/>
    </source>
</evidence>
<dbReference type="GO" id="GO:0003677">
    <property type="term" value="F:DNA binding"/>
    <property type="evidence" value="ECO:0007669"/>
    <property type="project" value="UniProtKB-KW"/>
</dbReference>
<dbReference type="InterPro" id="IPR013249">
    <property type="entry name" value="RNA_pol_sigma70_r4_t2"/>
</dbReference>
<dbReference type="SUPFAM" id="SSF88659">
    <property type="entry name" value="Sigma3 and sigma4 domains of RNA polymerase sigma factors"/>
    <property type="match status" value="1"/>
</dbReference>
<organism evidence="8">
    <name type="scientific">uncultured bacterium BLR19</name>
    <dbReference type="NCBI Taxonomy" id="506519"/>
    <lineage>
        <taxon>Bacteria</taxon>
        <taxon>environmental samples</taxon>
    </lineage>
</organism>
<dbReference type="GO" id="GO:0006352">
    <property type="term" value="P:DNA-templated transcription initiation"/>
    <property type="evidence" value="ECO:0007669"/>
    <property type="project" value="InterPro"/>
</dbReference>
<dbReference type="Pfam" id="PF04542">
    <property type="entry name" value="Sigma70_r2"/>
    <property type="match status" value="1"/>
</dbReference>
<feature type="domain" description="RNA polymerase sigma-70 region 2" evidence="6">
    <location>
        <begin position="25"/>
        <end position="98"/>
    </location>
</feature>
<dbReference type="Pfam" id="PF08281">
    <property type="entry name" value="Sigma70_r4_2"/>
    <property type="match status" value="1"/>
</dbReference>
<keyword evidence="2" id="KW-0805">Transcription regulation</keyword>
<comment type="similarity">
    <text evidence="1">Belongs to the sigma-70 factor family. ECF subfamily.</text>
</comment>
<dbReference type="PANTHER" id="PTHR43133:SF8">
    <property type="entry name" value="RNA POLYMERASE SIGMA FACTOR HI_1459-RELATED"/>
    <property type="match status" value="1"/>
</dbReference>
<reference evidence="8" key="1">
    <citation type="journal article" date="2009" name="ISME J.">
        <title>Functional metagenomics reveals diverse beta-lactamases in a remote Alaskan soil.</title>
        <authorList>
            <person name="Allen H.K."/>
            <person name="Moe L.A."/>
            <person name="Rodbumrer J."/>
            <person name="Gaarder A."/>
            <person name="Handelsman J."/>
        </authorList>
    </citation>
    <scope>NUCLEOTIDE SEQUENCE</scope>
</reference>
<dbReference type="SUPFAM" id="SSF88946">
    <property type="entry name" value="Sigma2 domain of RNA polymerase sigma factors"/>
    <property type="match status" value="1"/>
</dbReference>
<dbReference type="Gene3D" id="1.10.10.10">
    <property type="entry name" value="Winged helix-like DNA-binding domain superfamily/Winged helix DNA-binding domain"/>
    <property type="match status" value="1"/>
</dbReference>
<dbReference type="InterPro" id="IPR036388">
    <property type="entry name" value="WH-like_DNA-bd_sf"/>
</dbReference>
<evidence type="ECO:0000256" key="3">
    <source>
        <dbReference type="ARBA" id="ARBA00023082"/>
    </source>
</evidence>
<dbReference type="GO" id="GO:0000428">
    <property type="term" value="C:DNA-directed RNA polymerase complex"/>
    <property type="evidence" value="ECO:0007669"/>
    <property type="project" value="UniProtKB-KW"/>
</dbReference>
<proteinExistence type="inferred from homology"/>
<evidence type="ECO:0000259" key="6">
    <source>
        <dbReference type="Pfam" id="PF04542"/>
    </source>
</evidence>
<evidence type="ECO:0000256" key="5">
    <source>
        <dbReference type="ARBA" id="ARBA00023163"/>
    </source>
</evidence>
<evidence type="ECO:0000256" key="4">
    <source>
        <dbReference type="ARBA" id="ARBA00023125"/>
    </source>
</evidence>
<dbReference type="InterPro" id="IPR013324">
    <property type="entry name" value="RNA_pol_sigma_r3/r4-like"/>
</dbReference>
<dbReference type="InterPro" id="IPR014284">
    <property type="entry name" value="RNA_pol_sigma-70_dom"/>
</dbReference>
<evidence type="ECO:0000259" key="7">
    <source>
        <dbReference type="Pfam" id="PF08281"/>
    </source>
</evidence>
<gene>
    <name evidence="8" type="ORF">AKSOIL_0311</name>
</gene>
<keyword evidence="8" id="KW-0240">DNA-directed RNA polymerase</keyword>
<sequence length="192" mass="22897">MMEALSDTALMIKVRDGDLDKLGLLFERYKRPLYGFFYGMNREQELSEDLVQNTFLRILKYKHLFRGEPADRTGGGDFRAWMFHIARNVNIDHHRKKRIRANDDVDDWHEKLGHHENRSAEMQQDEEKQMLSMAMDRLPEEKREILLLSKYQEKKYQEIGELLGCTESTVKVKVFRALQELKVIYKQLEKSM</sequence>
<dbReference type="PANTHER" id="PTHR43133">
    <property type="entry name" value="RNA POLYMERASE ECF-TYPE SIGMA FACTO"/>
    <property type="match status" value="1"/>
</dbReference>
<accession>C0INY3</accession>
<keyword evidence="4" id="KW-0238">DNA-binding</keyword>
<dbReference type="NCBIfam" id="TIGR02937">
    <property type="entry name" value="sigma70-ECF"/>
    <property type="match status" value="1"/>
</dbReference>